<evidence type="ECO:0000313" key="5">
    <source>
        <dbReference type="Proteomes" id="UP000095192"/>
    </source>
</evidence>
<reference evidence="4 5" key="1">
    <citation type="journal article" date="2016" name="BMC Genomics">
        <title>Comparative genomics reveals Cyclospora cayetanensis possesses coccidia-like metabolism and invasion components but unique surface antigens.</title>
        <authorList>
            <person name="Liu S."/>
            <person name="Wang L."/>
            <person name="Zheng H."/>
            <person name="Xu Z."/>
            <person name="Roellig D.M."/>
            <person name="Li N."/>
            <person name="Frace M.A."/>
            <person name="Tang K."/>
            <person name="Arrowood M.J."/>
            <person name="Moss D.M."/>
            <person name="Zhang L."/>
            <person name="Feng Y."/>
            <person name="Xiao L."/>
        </authorList>
    </citation>
    <scope>NUCLEOTIDE SEQUENCE [LARGE SCALE GENOMIC DNA]</scope>
    <source>
        <strain evidence="4 5">CHN_HEN01</strain>
    </source>
</reference>
<sequence>MSREELVYVASVAQETERYDDIERLMTYRRDIEQETEEICNEVIEMIDKDIIPYVDGAESKAFFIKMKADYYRYLTEFAQDGNFDHVVQEALQAYDEASKIAEEGLPEGHPVRLGIALNFSVFHFEALSDPAKACELARAAIETPESAISALPEEQARDSESMLKLLQDNLSLWTGNVGEVSCHMLSLELLAIASNEGVSVSTLPYGHSLIEKEGAVATNGNIQTARCQMPRSGKPFFAQIHKNTGEDARGERGTAGLRGGKGKSPWHQDEEADDEDTDN</sequence>
<dbReference type="InParanoid" id="A0A1D3D809"/>
<dbReference type="AlphaFoldDB" id="A0A1D3D809"/>
<evidence type="ECO:0000256" key="2">
    <source>
        <dbReference type="SAM" id="MobiDB-lite"/>
    </source>
</evidence>
<dbReference type="InterPro" id="IPR036815">
    <property type="entry name" value="14-3-3_dom_sf"/>
</dbReference>
<organism evidence="4 5">
    <name type="scientific">Cyclospora cayetanensis</name>
    <dbReference type="NCBI Taxonomy" id="88456"/>
    <lineage>
        <taxon>Eukaryota</taxon>
        <taxon>Sar</taxon>
        <taxon>Alveolata</taxon>
        <taxon>Apicomplexa</taxon>
        <taxon>Conoidasida</taxon>
        <taxon>Coccidia</taxon>
        <taxon>Eucoccidiorida</taxon>
        <taxon>Eimeriorina</taxon>
        <taxon>Eimeriidae</taxon>
        <taxon>Cyclospora</taxon>
    </lineage>
</organism>
<dbReference type="Gene3D" id="1.20.190.20">
    <property type="entry name" value="14-3-3 domain"/>
    <property type="match status" value="1"/>
</dbReference>
<dbReference type="CDD" id="cd08774">
    <property type="entry name" value="14-3-3"/>
    <property type="match status" value="1"/>
</dbReference>
<name>A0A1D3D809_9EIME</name>
<dbReference type="InterPro" id="IPR023410">
    <property type="entry name" value="14-3-3_domain"/>
</dbReference>
<evidence type="ECO:0000259" key="3">
    <source>
        <dbReference type="SMART" id="SM00101"/>
    </source>
</evidence>
<protein>
    <recommendedName>
        <fullName evidence="3">14-3-3 domain-containing protein</fullName>
    </recommendedName>
</protein>
<dbReference type="Pfam" id="PF00244">
    <property type="entry name" value="14-3-3"/>
    <property type="match status" value="1"/>
</dbReference>
<evidence type="ECO:0000256" key="1">
    <source>
        <dbReference type="ARBA" id="ARBA00006141"/>
    </source>
</evidence>
<evidence type="ECO:0000313" key="4">
    <source>
        <dbReference type="EMBL" id="OEH79548.1"/>
    </source>
</evidence>
<feature type="domain" description="14-3-3" evidence="3">
    <location>
        <begin position="3"/>
        <end position="188"/>
    </location>
</feature>
<accession>A0A1D3D809</accession>
<dbReference type="SMART" id="SM00101">
    <property type="entry name" value="14_3_3"/>
    <property type="match status" value="1"/>
</dbReference>
<dbReference type="PRINTS" id="PR00305">
    <property type="entry name" value="1433ZETA"/>
</dbReference>
<proteinExistence type="inferred from homology"/>
<gene>
    <name evidence="4" type="ORF">cyc_03963</name>
</gene>
<dbReference type="PANTHER" id="PTHR18860">
    <property type="entry name" value="14-3-3 PROTEIN"/>
    <property type="match status" value="1"/>
</dbReference>
<feature type="compositionally biased region" description="Basic and acidic residues" evidence="2">
    <location>
        <begin position="244"/>
        <end position="253"/>
    </location>
</feature>
<comment type="caution">
    <text evidence="4">The sequence shown here is derived from an EMBL/GenBank/DDBJ whole genome shotgun (WGS) entry which is preliminary data.</text>
</comment>
<comment type="similarity">
    <text evidence="1">Belongs to the 14-3-3 family.</text>
</comment>
<keyword evidence="5" id="KW-1185">Reference proteome</keyword>
<feature type="compositionally biased region" description="Acidic residues" evidence="2">
    <location>
        <begin position="271"/>
        <end position="280"/>
    </location>
</feature>
<dbReference type="VEuPathDB" id="ToxoDB:LOC34620569"/>
<dbReference type="VEuPathDB" id="ToxoDB:cyc_03963"/>
<dbReference type="Proteomes" id="UP000095192">
    <property type="component" value="Unassembled WGS sequence"/>
</dbReference>
<dbReference type="EMBL" id="JROU02000350">
    <property type="protein sequence ID" value="OEH79548.1"/>
    <property type="molecule type" value="Genomic_DNA"/>
</dbReference>
<feature type="region of interest" description="Disordered" evidence="2">
    <location>
        <begin position="243"/>
        <end position="280"/>
    </location>
</feature>
<dbReference type="InterPro" id="IPR000308">
    <property type="entry name" value="14-3-3"/>
</dbReference>
<dbReference type="SUPFAM" id="SSF48445">
    <property type="entry name" value="14-3-3 protein"/>
    <property type="match status" value="1"/>
</dbReference>